<organism evidence="2 3">
    <name type="scientific">Mycena belliarum</name>
    <dbReference type="NCBI Taxonomy" id="1033014"/>
    <lineage>
        <taxon>Eukaryota</taxon>
        <taxon>Fungi</taxon>
        <taxon>Dikarya</taxon>
        <taxon>Basidiomycota</taxon>
        <taxon>Agaricomycotina</taxon>
        <taxon>Agaricomycetes</taxon>
        <taxon>Agaricomycetidae</taxon>
        <taxon>Agaricales</taxon>
        <taxon>Marasmiineae</taxon>
        <taxon>Mycenaceae</taxon>
        <taxon>Mycena</taxon>
    </lineage>
</organism>
<evidence type="ECO:0000256" key="1">
    <source>
        <dbReference type="SAM" id="MobiDB-lite"/>
    </source>
</evidence>
<evidence type="ECO:0000313" key="3">
    <source>
        <dbReference type="Proteomes" id="UP001222325"/>
    </source>
</evidence>
<keyword evidence="3" id="KW-1185">Reference proteome</keyword>
<feature type="compositionally biased region" description="Polar residues" evidence="1">
    <location>
        <begin position="128"/>
        <end position="142"/>
    </location>
</feature>
<feature type="compositionally biased region" description="Acidic residues" evidence="1">
    <location>
        <begin position="166"/>
        <end position="176"/>
    </location>
</feature>
<reference evidence="2" key="1">
    <citation type="submission" date="2023-03" db="EMBL/GenBank/DDBJ databases">
        <title>Massive genome expansion in bonnet fungi (Mycena s.s.) driven by repeated elements and novel gene families across ecological guilds.</title>
        <authorList>
            <consortium name="Lawrence Berkeley National Laboratory"/>
            <person name="Harder C.B."/>
            <person name="Miyauchi S."/>
            <person name="Viragh M."/>
            <person name="Kuo A."/>
            <person name="Thoen E."/>
            <person name="Andreopoulos B."/>
            <person name="Lu D."/>
            <person name="Skrede I."/>
            <person name="Drula E."/>
            <person name="Henrissat B."/>
            <person name="Morin E."/>
            <person name="Kohler A."/>
            <person name="Barry K."/>
            <person name="LaButti K."/>
            <person name="Morin E."/>
            <person name="Salamov A."/>
            <person name="Lipzen A."/>
            <person name="Mereny Z."/>
            <person name="Hegedus B."/>
            <person name="Baldrian P."/>
            <person name="Stursova M."/>
            <person name="Weitz H."/>
            <person name="Taylor A."/>
            <person name="Grigoriev I.V."/>
            <person name="Nagy L.G."/>
            <person name="Martin F."/>
            <person name="Kauserud H."/>
        </authorList>
    </citation>
    <scope>NUCLEOTIDE SEQUENCE</scope>
    <source>
        <strain evidence="2">CBHHK173m</strain>
    </source>
</reference>
<accession>A0AAD6U896</accession>
<name>A0AAD6U896_9AGAR</name>
<evidence type="ECO:0000313" key="2">
    <source>
        <dbReference type="EMBL" id="KAJ7094712.1"/>
    </source>
</evidence>
<proteinExistence type="predicted"/>
<feature type="region of interest" description="Disordered" evidence="1">
    <location>
        <begin position="119"/>
        <end position="190"/>
    </location>
</feature>
<sequence>MSPQPSNLSSLARCKLNVTAESRCCVSLHRWVLLKNSVIRSLPLVASGNARCLDENSVDEERDSFVFPDAGSLLGGMATVEDTWECEAEWLDSLLGTLGEADDDIIPDPDIHVSVVPVEDDEDHTQLPPVSSSNDMNTQYPSSPHVDPLPYADPDDHDDFPPVPDAIEDTSDDESDALSTPGQSISSLTA</sequence>
<protein>
    <submittedName>
        <fullName evidence="2">Uncharacterized protein</fullName>
    </submittedName>
</protein>
<comment type="caution">
    <text evidence="2">The sequence shown here is derived from an EMBL/GenBank/DDBJ whole genome shotgun (WGS) entry which is preliminary data.</text>
</comment>
<dbReference type="Proteomes" id="UP001222325">
    <property type="component" value="Unassembled WGS sequence"/>
</dbReference>
<feature type="compositionally biased region" description="Polar residues" evidence="1">
    <location>
        <begin position="177"/>
        <end position="190"/>
    </location>
</feature>
<dbReference type="AlphaFoldDB" id="A0AAD6U896"/>
<gene>
    <name evidence="2" type="ORF">B0H15DRAFT_135957</name>
</gene>
<dbReference type="EMBL" id="JARJCN010000014">
    <property type="protein sequence ID" value="KAJ7094712.1"/>
    <property type="molecule type" value="Genomic_DNA"/>
</dbReference>